<organism evidence="1 2">
    <name type="scientific">Phytophthora lilii</name>
    <dbReference type="NCBI Taxonomy" id="2077276"/>
    <lineage>
        <taxon>Eukaryota</taxon>
        <taxon>Sar</taxon>
        <taxon>Stramenopiles</taxon>
        <taxon>Oomycota</taxon>
        <taxon>Peronosporomycetes</taxon>
        <taxon>Peronosporales</taxon>
        <taxon>Peronosporaceae</taxon>
        <taxon>Phytophthora</taxon>
    </lineage>
</organism>
<dbReference type="OrthoDB" id="126534at2759"/>
<reference evidence="1" key="1">
    <citation type="submission" date="2023-04" db="EMBL/GenBank/DDBJ databases">
        <title>Phytophthora lilii NBRC 32176.</title>
        <authorList>
            <person name="Ichikawa N."/>
            <person name="Sato H."/>
            <person name="Tonouchi N."/>
        </authorList>
    </citation>
    <scope>NUCLEOTIDE SEQUENCE</scope>
    <source>
        <strain evidence="1">NBRC 32176</strain>
    </source>
</reference>
<name>A0A9W6XF80_9STRA</name>
<dbReference type="Proteomes" id="UP001165083">
    <property type="component" value="Unassembled WGS sequence"/>
</dbReference>
<protein>
    <submittedName>
        <fullName evidence="1">Unnamed protein product</fullName>
    </submittedName>
</protein>
<dbReference type="AlphaFoldDB" id="A0A9W6XF80"/>
<proteinExistence type="predicted"/>
<accession>A0A9W6XF80</accession>
<evidence type="ECO:0000313" key="1">
    <source>
        <dbReference type="EMBL" id="GMF37472.1"/>
    </source>
</evidence>
<evidence type="ECO:0000313" key="2">
    <source>
        <dbReference type="Proteomes" id="UP001165083"/>
    </source>
</evidence>
<sequence length="152" mass="17119">MSKESKSVAPRITTAVGLNTAIPAERQDVTHSVEHELLTTFEEHCLGGKFVRLFRDCEDMAYTTSKGKRCMTVEAILLSGYLFYGQHVYQATSVVLLLAARVIPSKIIRTFNILLIRWRIDPLEGTLSYPLSCTWYNASNESYKLTELTPVA</sequence>
<gene>
    <name evidence="1" type="ORF">Plil01_001577400</name>
</gene>
<dbReference type="EMBL" id="BSXW01001533">
    <property type="protein sequence ID" value="GMF37472.1"/>
    <property type="molecule type" value="Genomic_DNA"/>
</dbReference>
<keyword evidence="2" id="KW-1185">Reference proteome</keyword>
<comment type="caution">
    <text evidence="1">The sequence shown here is derived from an EMBL/GenBank/DDBJ whole genome shotgun (WGS) entry which is preliminary data.</text>
</comment>